<accession>A0ABN7MLX9</accession>
<evidence type="ECO:0000313" key="2">
    <source>
        <dbReference type="EMBL" id="CAE6811257.1"/>
    </source>
</evidence>
<feature type="transmembrane region" description="Helical" evidence="1">
    <location>
        <begin position="180"/>
        <end position="200"/>
    </location>
</feature>
<keyword evidence="3" id="KW-1185">Reference proteome</keyword>
<feature type="transmembrane region" description="Helical" evidence="1">
    <location>
        <begin position="21"/>
        <end position="40"/>
    </location>
</feature>
<keyword evidence="1" id="KW-0472">Membrane</keyword>
<feature type="transmembrane region" description="Helical" evidence="1">
    <location>
        <begin position="46"/>
        <end position="65"/>
    </location>
</feature>
<dbReference type="Proteomes" id="UP000673821">
    <property type="component" value="Unassembled WGS sequence"/>
</dbReference>
<gene>
    <name evidence="2" type="ORF">R69776_05694</name>
</gene>
<evidence type="ECO:0008006" key="4">
    <source>
        <dbReference type="Google" id="ProtNLM"/>
    </source>
</evidence>
<feature type="transmembrane region" description="Helical" evidence="1">
    <location>
        <begin position="212"/>
        <end position="240"/>
    </location>
</feature>
<keyword evidence="1" id="KW-1133">Transmembrane helix</keyword>
<feature type="transmembrane region" description="Helical" evidence="1">
    <location>
        <begin position="77"/>
        <end position="96"/>
    </location>
</feature>
<reference evidence="2 3" key="1">
    <citation type="submission" date="2021-02" db="EMBL/GenBank/DDBJ databases">
        <authorList>
            <person name="Vanwijnsberghe S."/>
        </authorList>
    </citation>
    <scope>NUCLEOTIDE SEQUENCE [LARGE SCALE GENOMIC DNA]</scope>
    <source>
        <strain evidence="2 3">R-69776</strain>
    </source>
</reference>
<feature type="transmembrane region" description="Helical" evidence="1">
    <location>
        <begin position="345"/>
        <end position="366"/>
    </location>
</feature>
<feature type="transmembrane region" description="Helical" evidence="1">
    <location>
        <begin position="246"/>
        <end position="264"/>
    </location>
</feature>
<protein>
    <recommendedName>
        <fullName evidence="4">O-antigen ligase-like membrane protein</fullName>
    </recommendedName>
</protein>
<proteinExistence type="predicted"/>
<dbReference type="EMBL" id="CAJNBH010000019">
    <property type="protein sequence ID" value="CAE6811257.1"/>
    <property type="molecule type" value="Genomic_DNA"/>
</dbReference>
<keyword evidence="1" id="KW-0812">Transmembrane</keyword>
<feature type="transmembrane region" description="Helical" evidence="1">
    <location>
        <begin position="378"/>
        <end position="396"/>
    </location>
</feature>
<name>A0ABN7MLX9_9BURK</name>
<dbReference type="RefSeq" id="WP_200659640.1">
    <property type="nucleotide sequence ID" value="NZ_CAJNAW010000009.1"/>
</dbReference>
<feature type="transmembrane region" description="Helical" evidence="1">
    <location>
        <begin position="128"/>
        <end position="147"/>
    </location>
</feature>
<evidence type="ECO:0000313" key="3">
    <source>
        <dbReference type="Proteomes" id="UP000673821"/>
    </source>
</evidence>
<comment type="caution">
    <text evidence="2">The sequence shown here is derived from an EMBL/GenBank/DDBJ whole genome shotgun (WGS) entry which is preliminary data.</text>
</comment>
<organism evidence="2 3">
    <name type="scientific">Paraburkholderia nemoris</name>
    <dbReference type="NCBI Taxonomy" id="2793076"/>
    <lineage>
        <taxon>Bacteria</taxon>
        <taxon>Pseudomonadati</taxon>
        <taxon>Pseudomonadota</taxon>
        <taxon>Betaproteobacteria</taxon>
        <taxon>Burkholderiales</taxon>
        <taxon>Burkholderiaceae</taxon>
        <taxon>Paraburkholderia</taxon>
    </lineage>
</organism>
<sequence length="435" mass="47419">MTAFAKTRNAINRGPLSSRGIVALCIVSSLILAETFSGALRYYLDQFGLGAALSVPKVLAVAFIFFEMGTRKSTHFLLLPVLTVWAYSCVALFHGVPLENILFSYYTWSPILLGVVAHKYIHQRRSFVLILLFCVIASSAGVLVNNFRDLPWQGYMYKIGDTQLEGSRDWSAFDVSRLAGFARISVSAAIGIALPILYVAPNIKNFLVRNGILAASLIPIYLTTHKASIVALALGVLVLTTYRKKGLALIVCATLLGAAIWLPFSTSFENYVIDIRDDVDLLLFASFDDRLNNTWPDFIDVANQFANPVIGVGFGAVGSSLRIFEVPALLGRGGGDLAVSDNTALALWGSFGALGVIIYASLFFVFKGLYDYDVKASRGLIAVAIAIFAIGIVTDVPESPMCMFFLGLTISQSRVRSQKRAVRFESLQKIGRQHA</sequence>
<evidence type="ECO:0000256" key="1">
    <source>
        <dbReference type="SAM" id="Phobius"/>
    </source>
</evidence>